<dbReference type="GO" id="GO:0009002">
    <property type="term" value="F:serine-type D-Ala-D-Ala carboxypeptidase activity"/>
    <property type="evidence" value="ECO:0007669"/>
    <property type="project" value="UniProtKB-EC"/>
</dbReference>
<dbReference type="Pfam" id="PF00905">
    <property type="entry name" value="Transpeptidase"/>
    <property type="match status" value="1"/>
</dbReference>
<evidence type="ECO:0000259" key="10">
    <source>
        <dbReference type="PROSITE" id="PS50006"/>
    </source>
</evidence>
<dbReference type="Gene3D" id="3.40.710.10">
    <property type="entry name" value="DD-peptidase/beta-lactamase superfamily"/>
    <property type="match status" value="1"/>
</dbReference>
<dbReference type="InterPro" id="IPR001264">
    <property type="entry name" value="Glyco_trans_51"/>
</dbReference>
<evidence type="ECO:0000256" key="1">
    <source>
        <dbReference type="ARBA" id="ARBA00022645"/>
    </source>
</evidence>
<dbReference type="SUPFAM" id="SSF49879">
    <property type="entry name" value="SMAD/FHA domain"/>
    <property type="match status" value="1"/>
</dbReference>
<keyword evidence="5" id="KW-0378">Hydrolase</keyword>
<dbReference type="NCBIfam" id="TIGR02074">
    <property type="entry name" value="PBP_1a_fam"/>
    <property type="match status" value="1"/>
</dbReference>
<sequence>MGNKSNSNSFSQAFTGIWQTIQAQVHFPVLKANAKVPSIYVKNGQEKRPQVYPLLGDRYIIGRSSKNCDIVIRSPIISQTHCVIERDENNPLQFIIKDLNSTNGVYCGGKRYQSLNLFHNDLITLGPPELAEAIEIRYDKSPTNWVLFARYGLLSTSVGLLLILGFMVLQWSQYQVHPIPDHTGGSTVVYAEDGKTLLSPRIESPHRELESLKEFSPYLPQALLASEDSRYYWHFGVDPLGIIRAVLVNQEGGRQGASTITQQLARSLYPAVGRENNLARKWREMVVATKLEAIYSKDTILKTYMNRVYLGINLYGFEDAAQFYFDKSARELDINESATLVAILPAPNAYNPVQDYDTAVNLRNRVIARMENLGMISNEEASQARRSRIEISPKARQTLSQVIAPYYYSYVFQEMRELLGDDLTQEGDFIIETSLNPKIQTIAEESLKNHIDSNGKSHNFSQGAIASLNSKNGEIIALVGGKDFNESQFNRATMAQRQPGSTFKVFAYSAALESGISASKTYSCAPLLWQGFQYKACERTGGATNMTQALAQSENSVALRVAKDVGLSSVVNMAKKLGVESPLNPVPGLILGQSEVNLLEITGAYTAFANQGIWSKPHAIKVIRDGRDCEDFDNHTTCREVYRFNETGDEQKQAIKKTTAETMNRMLQQVTVSGTGRTAYLGKQEAGKTGTTNKGVDLWFIGYVPKNNILTGVWLGNDDNSPTNSSSSQAALLWGNYMKKIL</sequence>
<dbReference type="Pfam" id="PF00912">
    <property type="entry name" value="Transgly"/>
    <property type="match status" value="1"/>
</dbReference>
<evidence type="ECO:0000256" key="7">
    <source>
        <dbReference type="ARBA" id="ARBA00034000"/>
    </source>
</evidence>
<keyword evidence="1" id="KW-0121">Carboxypeptidase</keyword>
<evidence type="ECO:0000256" key="6">
    <source>
        <dbReference type="ARBA" id="ARBA00023268"/>
    </source>
</evidence>
<dbReference type="CDD" id="cd00060">
    <property type="entry name" value="FHA"/>
    <property type="match status" value="1"/>
</dbReference>
<keyword evidence="3" id="KW-0328">Glycosyltransferase</keyword>
<dbReference type="InterPro" id="IPR050396">
    <property type="entry name" value="Glycosyltr_51/Transpeptidase"/>
</dbReference>
<evidence type="ECO:0000256" key="8">
    <source>
        <dbReference type="ARBA" id="ARBA00049902"/>
    </source>
</evidence>
<dbReference type="PANTHER" id="PTHR32282">
    <property type="entry name" value="BINDING PROTEIN TRANSPEPTIDASE, PUTATIVE-RELATED"/>
    <property type="match status" value="1"/>
</dbReference>
<dbReference type="GO" id="GO:0006508">
    <property type="term" value="P:proteolysis"/>
    <property type="evidence" value="ECO:0007669"/>
    <property type="project" value="UniProtKB-KW"/>
</dbReference>
<feature type="domain" description="FHA" evidence="10">
    <location>
        <begin position="59"/>
        <end position="112"/>
    </location>
</feature>
<keyword evidence="9" id="KW-1133">Transmembrane helix</keyword>
<gene>
    <name evidence="11" type="ORF">SAY89_06245</name>
</gene>
<dbReference type="SUPFAM" id="SSF53955">
    <property type="entry name" value="Lysozyme-like"/>
    <property type="match status" value="1"/>
</dbReference>
<evidence type="ECO:0000256" key="4">
    <source>
        <dbReference type="ARBA" id="ARBA00022679"/>
    </source>
</evidence>
<organism evidence="11">
    <name type="scientific">Cyanobacterium aponinum AL20115</name>
    <dbReference type="NCBI Taxonomy" id="3090662"/>
    <lineage>
        <taxon>Bacteria</taxon>
        <taxon>Bacillati</taxon>
        <taxon>Cyanobacteriota</taxon>
        <taxon>Cyanophyceae</taxon>
        <taxon>Oscillatoriophycideae</taxon>
        <taxon>Chroococcales</taxon>
        <taxon>Geminocystaceae</taxon>
        <taxon>Cyanobacterium</taxon>
    </lineage>
</organism>
<evidence type="ECO:0000256" key="2">
    <source>
        <dbReference type="ARBA" id="ARBA00022670"/>
    </source>
</evidence>
<comment type="catalytic activity">
    <reaction evidence="7">
        <text>Preferential cleavage: (Ac)2-L-Lys-D-Ala-|-D-Ala. Also transpeptidation of peptidyl-alanyl moieties that are N-acyl substituents of D-alanine.</text>
        <dbReference type="EC" id="3.4.16.4"/>
    </reaction>
</comment>
<keyword evidence="2" id="KW-0645">Protease</keyword>
<keyword evidence="9" id="KW-0472">Membrane</keyword>
<dbReference type="PANTHER" id="PTHR32282:SF31">
    <property type="entry name" value="PEPTIDOGLYCAN GLYCOSYLTRANSFERASE"/>
    <property type="match status" value="1"/>
</dbReference>
<keyword evidence="9" id="KW-0812">Transmembrane</keyword>
<dbReference type="GO" id="GO:0008658">
    <property type="term" value="F:penicillin binding"/>
    <property type="evidence" value="ECO:0007669"/>
    <property type="project" value="InterPro"/>
</dbReference>
<dbReference type="RefSeq" id="WP_320002064.1">
    <property type="nucleotide sequence ID" value="NZ_CP138348.1"/>
</dbReference>
<dbReference type="PROSITE" id="PS50006">
    <property type="entry name" value="FHA_DOMAIN"/>
    <property type="match status" value="1"/>
</dbReference>
<proteinExistence type="predicted"/>
<reference evidence="11" key="1">
    <citation type="submission" date="2023-11" db="EMBL/GenBank/DDBJ databases">
        <title>Genome sequence of Cyanobacterium aponinum BCRC AL20115.</title>
        <authorList>
            <person name="Chang H.-Y."/>
            <person name="Lin K.-M."/>
            <person name="Hsueh H.-T."/>
            <person name="Chu H.-A."/>
            <person name="Kuo C.-H."/>
        </authorList>
    </citation>
    <scope>NUCLEOTIDE SEQUENCE</scope>
    <source>
        <strain evidence="11">AL20115</strain>
    </source>
</reference>
<evidence type="ECO:0000256" key="9">
    <source>
        <dbReference type="SAM" id="Phobius"/>
    </source>
</evidence>
<protein>
    <submittedName>
        <fullName evidence="11">PBP1A family penicillin-binding protein</fullName>
    </submittedName>
</protein>
<dbReference type="GO" id="GO:0008955">
    <property type="term" value="F:peptidoglycan glycosyltransferase activity"/>
    <property type="evidence" value="ECO:0007669"/>
    <property type="project" value="UniProtKB-EC"/>
</dbReference>
<evidence type="ECO:0000256" key="3">
    <source>
        <dbReference type="ARBA" id="ARBA00022676"/>
    </source>
</evidence>
<dbReference type="SMART" id="SM00240">
    <property type="entry name" value="FHA"/>
    <property type="match status" value="1"/>
</dbReference>
<name>A0AAF0ZDU2_9CHRO</name>
<dbReference type="InterPro" id="IPR000253">
    <property type="entry name" value="FHA_dom"/>
</dbReference>
<dbReference type="InterPro" id="IPR001460">
    <property type="entry name" value="PCN-bd_Tpept"/>
</dbReference>
<dbReference type="Gene3D" id="2.60.200.20">
    <property type="match status" value="1"/>
</dbReference>
<dbReference type="EMBL" id="CP138348">
    <property type="protein sequence ID" value="WPF89865.1"/>
    <property type="molecule type" value="Genomic_DNA"/>
</dbReference>
<dbReference type="GO" id="GO:0030288">
    <property type="term" value="C:outer membrane-bounded periplasmic space"/>
    <property type="evidence" value="ECO:0007669"/>
    <property type="project" value="TreeGrafter"/>
</dbReference>
<dbReference type="SUPFAM" id="SSF56601">
    <property type="entry name" value="beta-lactamase/transpeptidase-like"/>
    <property type="match status" value="1"/>
</dbReference>
<dbReference type="AlphaFoldDB" id="A0AAF0ZDU2"/>
<keyword evidence="4" id="KW-0808">Transferase</keyword>
<evidence type="ECO:0000256" key="5">
    <source>
        <dbReference type="ARBA" id="ARBA00022801"/>
    </source>
</evidence>
<accession>A0AAF0ZDU2</accession>
<dbReference type="Pfam" id="PF00498">
    <property type="entry name" value="FHA"/>
    <property type="match status" value="1"/>
</dbReference>
<feature type="transmembrane region" description="Helical" evidence="9">
    <location>
        <begin position="147"/>
        <end position="171"/>
    </location>
</feature>
<dbReference type="GO" id="GO:0009252">
    <property type="term" value="P:peptidoglycan biosynthetic process"/>
    <property type="evidence" value="ECO:0007669"/>
    <property type="project" value="TreeGrafter"/>
</dbReference>
<dbReference type="Gene3D" id="1.10.3810.10">
    <property type="entry name" value="Biosynthetic peptidoglycan transglycosylase-like"/>
    <property type="match status" value="1"/>
</dbReference>
<evidence type="ECO:0000313" key="11">
    <source>
        <dbReference type="EMBL" id="WPF89865.1"/>
    </source>
</evidence>
<dbReference type="InterPro" id="IPR008984">
    <property type="entry name" value="SMAD_FHA_dom_sf"/>
</dbReference>
<dbReference type="InterPro" id="IPR036950">
    <property type="entry name" value="PBP_transglycosylase"/>
</dbReference>
<dbReference type="InterPro" id="IPR012338">
    <property type="entry name" value="Beta-lactam/transpept-like"/>
</dbReference>
<keyword evidence="6" id="KW-0511">Multifunctional enzyme</keyword>
<comment type="catalytic activity">
    <reaction evidence="8">
        <text>[GlcNAc-(1-&gt;4)-Mur2Ac(oyl-L-Ala-gamma-D-Glu-L-Lys-D-Ala-D-Ala)](n)-di-trans,octa-cis-undecaprenyl diphosphate + beta-D-GlcNAc-(1-&gt;4)-Mur2Ac(oyl-L-Ala-gamma-D-Glu-L-Lys-D-Ala-D-Ala)-di-trans,octa-cis-undecaprenyl diphosphate = [GlcNAc-(1-&gt;4)-Mur2Ac(oyl-L-Ala-gamma-D-Glu-L-Lys-D-Ala-D-Ala)](n+1)-di-trans,octa-cis-undecaprenyl diphosphate + di-trans,octa-cis-undecaprenyl diphosphate + H(+)</text>
        <dbReference type="Rhea" id="RHEA:23708"/>
        <dbReference type="Rhea" id="RHEA-COMP:9602"/>
        <dbReference type="Rhea" id="RHEA-COMP:9603"/>
        <dbReference type="ChEBI" id="CHEBI:15378"/>
        <dbReference type="ChEBI" id="CHEBI:58405"/>
        <dbReference type="ChEBI" id="CHEBI:60033"/>
        <dbReference type="ChEBI" id="CHEBI:78435"/>
        <dbReference type="EC" id="2.4.99.28"/>
    </reaction>
</comment>
<dbReference type="InterPro" id="IPR023346">
    <property type="entry name" value="Lysozyme-like_dom_sf"/>
</dbReference>